<dbReference type="SUPFAM" id="SSF52540">
    <property type="entry name" value="P-loop containing nucleoside triphosphate hydrolases"/>
    <property type="match status" value="1"/>
</dbReference>
<feature type="domain" description="ATP-dependent RNA helicase Ski2/MTR4 C-terminal" evidence="5">
    <location>
        <begin position="573"/>
        <end position="751"/>
    </location>
</feature>
<dbReference type="Pfam" id="PF13234">
    <property type="entry name" value="MTR4_beta-barrel"/>
    <property type="match status" value="1"/>
</dbReference>
<dbReference type="EMBL" id="JACGWJ010000002">
    <property type="protein sequence ID" value="KAL0435030.1"/>
    <property type="molecule type" value="Genomic_DNA"/>
</dbReference>
<sequence>MDRVPAANDLSFRVGFTGHSGHLRIEPLPPVERPSALHSLPDFILPPAFPKETPETIKEHIKEKYLLPRLDEDAFSPQKAGRQWEFDWFDRAEIQLEPSIPRAVIVPSWQMPSKRKEHKSELDRWEPESVEVDVSELTVGAEDSGALPRIVGPAKDFVRGSINNRPFRPGGLDKTDSLEKILPDGACNGEWALELLHGGPAQVIPPGFRDGMDLGQLEAIFYLERGDSVFVAAHTSAGKTVVAEYAFALASKVVIFCFSKNRCDKSADNLTGTDLTTSSEKSEIRVFCDKAFSRLKGSDRNLPQVVRVQGLLRRGIGVHHAGLLPIVKEVVEMLFCRGVVKAQDHLLGVIVKSPSPNYKQYIVLVLTPELPSILKTSSDGREKNSADFQVLVPKSKRGLEDDYYSSVTSRRGSGIVNIKLPHRGSAAGVNYEVRGVENNEFLSICNCKIKIDQVRLLEDVSAGAYSNTVQQLLTLKSDGNKYPPALDPMKDLKLRDIKVVEDYYKWTNLLQKMAQSKCHGCVKLEENIMLARELKRHREEVNALKFQMSDEALQQMPDFQGRIDVLKAIGCIDSDLVVQVKGRVACEMNSGEELICTECLFENQLNDLEPEEAVAIMSAFVFQQKNTSEPSLTPKLSQAKKRLYDTAIRLGELQAKFKLQVDPQEYAQENLKFGLVEVVYEWAKGTPFADICELTDVPEGMIVRTIVRLDETCREFRNAAAIMGNSALYKKMETASNAIKRDIVFAASLYITGV</sequence>
<reference evidence="6" key="2">
    <citation type="journal article" date="2024" name="Plant">
        <title>Genomic evolution and insights into agronomic trait innovations of Sesamum species.</title>
        <authorList>
            <person name="Miao H."/>
            <person name="Wang L."/>
            <person name="Qu L."/>
            <person name="Liu H."/>
            <person name="Sun Y."/>
            <person name="Le M."/>
            <person name="Wang Q."/>
            <person name="Wei S."/>
            <person name="Zheng Y."/>
            <person name="Lin W."/>
            <person name="Duan Y."/>
            <person name="Cao H."/>
            <person name="Xiong S."/>
            <person name="Wang X."/>
            <person name="Wei L."/>
            <person name="Li C."/>
            <person name="Ma Q."/>
            <person name="Ju M."/>
            <person name="Zhao R."/>
            <person name="Li G."/>
            <person name="Mu C."/>
            <person name="Tian Q."/>
            <person name="Mei H."/>
            <person name="Zhang T."/>
            <person name="Gao T."/>
            <person name="Zhang H."/>
        </authorList>
    </citation>
    <scope>NUCLEOTIDE SEQUENCE</scope>
    <source>
        <strain evidence="6">G02</strain>
    </source>
</reference>
<evidence type="ECO:0000256" key="3">
    <source>
        <dbReference type="ARBA" id="ARBA00022806"/>
    </source>
</evidence>
<evidence type="ECO:0000256" key="1">
    <source>
        <dbReference type="ARBA" id="ARBA00022741"/>
    </source>
</evidence>
<gene>
    <name evidence="6" type="ORF">Sradi_0210900</name>
</gene>
<evidence type="ECO:0000259" key="5">
    <source>
        <dbReference type="SMART" id="SM01142"/>
    </source>
</evidence>
<dbReference type="InterPro" id="IPR012961">
    <property type="entry name" value="Ski2/MTR4_C"/>
</dbReference>
<dbReference type="GO" id="GO:0070478">
    <property type="term" value="P:nuclear-transcribed mRNA catabolic process, 3'-5' exonucleolytic nonsense-mediated decay"/>
    <property type="evidence" value="ECO:0007669"/>
    <property type="project" value="TreeGrafter"/>
</dbReference>
<dbReference type="InterPro" id="IPR025696">
    <property type="entry name" value="Beta-barrel_MTR4"/>
</dbReference>
<dbReference type="GO" id="GO:0016787">
    <property type="term" value="F:hydrolase activity"/>
    <property type="evidence" value="ECO:0007669"/>
    <property type="project" value="UniProtKB-KW"/>
</dbReference>
<dbReference type="InterPro" id="IPR050699">
    <property type="entry name" value="RNA-DNA_Helicase"/>
</dbReference>
<proteinExistence type="predicted"/>
<organism evidence="6">
    <name type="scientific">Sesamum radiatum</name>
    <name type="common">Black benniseed</name>
    <dbReference type="NCBI Taxonomy" id="300843"/>
    <lineage>
        <taxon>Eukaryota</taxon>
        <taxon>Viridiplantae</taxon>
        <taxon>Streptophyta</taxon>
        <taxon>Embryophyta</taxon>
        <taxon>Tracheophyta</taxon>
        <taxon>Spermatophyta</taxon>
        <taxon>Magnoliopsida</taxon>
        <taxon>eudicotyledons</taxon>
        <taxon>Gunneridae</taxon>
        <taxon>Pentapetalae</taxon>
        <taxon>asterids</taxon>
        <taxon>lamiids</taxon>
        <taxon>Lamiales</taxon>
        <taxon>Pedaliaceae</taxon>
        <taxon>Sesamum</taxon>
    </lineage>
</organism>
<dbReference type="Gene3D" id="3.40.50.300">
    <property type="entry name" value="P-loop containing nucleotide triphosphate hydrolases"/>
    <property type="match status" value="1"/>
</dbReference>
<dbReference type="GO" id="GO:0055087">
    <property type="term" value="C:Ski complex"/>
    <property type="evidence" value="ECO:0007669"/>
    <property type="project" value="TreeGrafter"/>
</dbReference>
<evidence type="ECO:0000256" key="4">
    <source>
        <dbReference type="ARBA" id="ARBA00022840"/>
    </source>
</evidence>
<evidence type="ECO:0000256" key="2">
    <source>
        <dbReference type="ARBA" id="ARBA00022801"/>
    </source>
</evidence>
<dbReference type="SMART" id="SM01142">
    <property type="entry name" value="DSHCT"/>
    <property type="match status" value="1"/>
</dbReference>
<dbReference type="FunFam" id="1.10.3380.30:FF:000001">
    <property type="entry name" value="Ski2 ATP-dependent RNA helicase"/>
    <property type="match status" value="1"/>
</dbReference>
<comment type="caution">
    <text evidence="6">The sequence shown here is derived from an EMBL/GenBank/DDBJ whole genome shotgun (WGS) entry which is preliminary data.</text>
</comment>
<dbReference type="InterPro" id="IPR027417">
    <property type="entry name" value="P-loop_NTPase"/>
</dbReference>
<accession>A0AAW2W4I4</accession>
<dbReference type="AlphaFoldDB" id="A0AAW2W4I4"/>
<dbReference type="Pfam" id="PF08148">
    <property type="entry name" value="DSHCT"/>
    <property type="match status" value="1"/>
</dbReference>
<dbReference type="PANTHER" id="PTHR12131:SF24">
    <property type="entry name" value="DEXH-BOX ATP-DEPENDENT RNA HELICASE DEXH11"/>
    <property type="match status" value="1"/>
</dbReference>
<keyword evidence="3 6" id="KW-0347">Helicase</keyword>
<dbReference type="Pfam" id="PF17911">
    <property type="entry name" value="Ski2_N"/>
    <property type="match status" value="1"/>
</dbReference>
<dbReference type="PANTHER" id="PTHR12131">
    <property type="entry name" value="ATP-DEPENDENT RNA AND DNA HELICASE"/>
    <property type="match status" value="1"/>
</dbReference>
<protein>
    <submittedName>
        <fullName evidence="6">DExH-box ATP-dependent RNA helicase DExH11</fullName>
    </submittedName>
</protein>
<keyword evidence="4" id="KW-0067">ATP-binding</keyword>
<evidence type="ECO:0000313" key="6">
    <source>
        <dbReference type="EMBL" id="KAL0435030.1"/>
    </source>
</evidence>
<dbReference type="GO" id="GO:0005524">
    <property type="term" value="F:ATP binding"/>
    <property type="evidence" value="ECO:0007669"/>
    <property type="project" value="UniProtKB-KW"/>
</dbReference>
<keyword evidence="2" id="KW-0378">Hydrolase</keyword>
<name>A0AAW2W4I4_SESRA</name>
<reference evidence="6" key="1">
    <citation type="submission" date="2020-06" db="EMBL/GenBank/DDBJ databases">
        <authorList>
            <person name="Li T."/>
            <person name="Hu X."/>
            <person name="Zhang T."/>
            <person name="Song X."/>
            <person name="Zhang H."/>
            <person name="Dai N."/>
            <person name="Sheng W."/>
            <person name="Hou X."/>
            <person name="Wei L."/>
        </authorList>
    </citation>
    <scope>NUCLEOTIDE SEQUENCE</scope>
    <source>
        <strain evidence="6">G02</strain>
        <tissue evidence="6">Leaf</tissue>
    </source>
</reference>
<keyword evidence="1" id="KW-0547">Nucleotide-binding</keyword>
<dbReference type="InterPro" id="IPR040801">
    <property type="entry name" value="Ski2_N"/>
</dbReference>
<dbReference type="Gene3D" id="1.10.3380.30">
    <property type="match status" value="1"/>
</dbReference>
<dbReference type="GO" id="GO:0004386">
    <property type="term" value="F:helicase activity"/>
    <property type="evidence" value="ECO:0007669"/>
    <property type="project" value="UniProtKB-KW"/>
</dbReference>